<reference evidence="2 3" key="1">
    <citation type="submission" date="2020-12" db="EMBL/GenBank/DDBJ databases">
        <title>Brachybacterium sp. MASK1Z-5, whole genome shotgun sequence.</title>
        <authorList>
            <person name="Tuo L."/>
        </authorList>
    </citation>
    <scope>NUCLEOTIDE SEQUENCE [LARGE SCALE GENOMIC DNA]</scope>
    <source>
        <strain evidence="2 3">MASK1Z-5</strain>
    </source>
</reference>
<dbReference type="CDD" id="cd03358">
    <property type="entry name" value="LbH_WxcM_N_like"/>
    <property type="match status" value="1"/>
</dbReference>
<keyword evidence="3" id="KW-1185">Reference proteome</keyword>
<evidence type="ECO:0000256" key="1">
    <source>
        <dbReference type="SAM" id="MobiDB-lite"/>
    </source>
</evidence>
<feature type="compositionally biased region" description="Low complexity" evidence="1">
    <location>
        <begin position="1"/>
        <end position="27"/>
    </location>
</feature>
<dbReference type="EMBL" id="JAEDAJ010000007">
    <property type="protein sequence ID" value="MBK0332152.1"/>
    <property type="molecule type" value="Genomic_DNA"/>
</dbReference>
<feature type="region of interest" description="Disordered" evidence="1">
    <location>
        <begin position="1"/>
        <end position="35"/>
    </location>
</feature>
<dbReference type="Pfam" id="PF14602">
    <property type="entry name" value="Hexapep_2"/>
    <property type="match status" value="1"/>
</dbReference>
<name>A0ABS1BCA3_9MICO</name>
<dbReference type="PANTHER" id="PTHR43300">
    <property type="entry name" value="ACETYLTRANSFERASE"/>
    <property type="match status" value="1"/>
</dbReference>
<dbReference type="RefSeq" id="WP_200503056.1">
    <property type="nucleotide sequence ID" value="NZ_JAEDAJ010000007.1"/>
</dbReference>
<gene>
    <name evidence="2" type="ORF">I8D64_12175</name>
</gene>
<evidence type="ECO:0000313" key="3">
    <source>
        <dbReference type="Proteomes" id="UP000612352"/>
    </source>
</evidence>
<dbReference type="Proteomes" id="UP000612352">
    <property type="component" value="Unassembled WGS sequence"/>
</dbReference>
<dbReference type="InterPro" id="IPR050179">
    <property type="entry name" value="Trans_hexapeptide_repeat"/>
</dbReference>
<evidence type="ECO:0000313" key="2">
    <source>
        <dbReference type="EMBL" id="MBK0332152.1"/>
    </source>
</evidence>
<dbReference type="SUPFAM" id="SSF51161">
    <property type="entry name" value="Trimeric LpxA-like enzymes"/>
    <property type="match status" value="1"/>
</dbReference>
<dbReference type="Pfam" id="PF00132">
    <property type="entry name" value="Hexapep"/>
    <property type="match status" value="1"/>
</dbReference>
<dbReference type="InterPro" id="IPR011004">
    <property type="entry name" value="Trimer_LpxA-like_sf"/>
</dbReference>
<organism evidence="2 3">
    <name type="scientific">Brachybacterium halotolerans</name>
    <dbReference type="NCBI Taxonomy" id="2795215"/>
    <lineage>
        <taxon>Bacteria</taxon>
        <taxon>Bacillati</taxon>
        <taxon>Actinomycetota</taxon>
        <taxon>Actinomycetes</taxon>
        <taxon>Micrococcales</taxon>
        <taxon>Dermabacteraceae</taxon>
        <taxon>Brachybacterium</taxon>
    </lineage>
</organism>
<comment type="caution">
    <text evidence="2">The sequence shown here is derived from an EMBL/GenBank/DDBJ whole genome shotgun (WGS) entry which is preliminary data.</text>
</comment>
<proteinExistence type="predicted"/>
<protein>
    <submittedName>
        <fullName evidence="2">N-acetyltransferase</fullName>
    </submittedName>
</protein>
<dbReference type="PANTHER" id="PTHR43300:SF4">
    <property type="entry name" value="ACYL-[ACYL-CARRIER-PROTEIN]--UDP-N-ACETYLGLUCOSAMINE O-ACYLTRANSFERASE"/>
    <property type="match status" value="1"/>
</dbReference>
<accession>A0ABS1BCA3</accession>
<sequence length="248" mass="25214">MNETSESSTGSPTGSPAGSPAGSADRPAASREGVRVVDSADVAETARIGEGSAIWHLAQVREDAELGRDCIVGRGAYIGTGVRMGDGCKVQNYALVYEPAALAEGVFVGPAAVFTNDHRPRAVNPDLSPKSAADWEPVGVTCEAGASIGARAVCVAPVTIGAWSMVAAGSTVTRDVVPHALVAGAPARRIAWVGRSGEKLEPASDGTDAWVCPTTGEWYVADETTGGLALAADAGAEKQDETTDGEHA</sequence>
<dbReference type="Gene3D" id="2.160.10.10">
    <property type="entry name" value="Hexapeptide repeat proteins"/>
    <property type="match status" value="1"/>
</dbReference>
<dbReference type="InterPro" id="IPR001451">
    <property type="entry name" value="Hexapep"/>
</dbReference>